<dbReference type="OrthoDB" id="994504at2"/>
<keyword evidence="3" id="KW-0067">ATP-binding</keyword>
<dbReference type="Pfam" id="PF13304">
    <property type="entry name" value="AAA_21"/>
    <property type="match status" value="1"/>
</dbReference>
<dbReference type="Proteomes" id="UP000295606">
    <property type="component" value="Unassembled WGS sequence"/>
</dbReference>
<dbReference type="InterPro" id="IPR027417">
    <property type="entry name" value="P-loop_NTPase"/>
</dbReference>
<feature type="region of interest" description="Disordered" evidence="1">
    <location>
        <begin position="436"/>
        <end position="456"/>
    </location>
</feature>
<dbReference type="GO" id="GO:0005524">
    <property type="term" value="F:ATP binding"/>
    <property type="evidence" value="ECO:0007669"/>
    <property type="project" value="UniProtKB-KW"/>
</dbReference>
<dbReference type="EMBL" id="SMOD01000079">
    <property type="protein sequence ID" value="TDG02088.1"/>
    <property type="molecule type" value="Genomic_DNA"/>
</dbReference>
<dbReference type="GO" id="GO:0016887">
    <property type="term" value="F:ATP hydrolysis activity"/>
    <property type="evidence" value="ECO:0007669"/>
    <property type="project" value="InterPro"/>
</dbReference>
<sequence>MRLATLFKVQNTGPIFTSHRSVLRIMRADGSLTCGAIGGHITSVSTYLTAAEMQLRTFSYKEWAGHEQEWILDELLLGSRNLVVGKNASGKTRTLNVIYGLSAHFVGAGIPTLCDEFRATFEHNEKQYIYELDYKNRQVTHERLIIDGVVYLDRGENGIGEIVAEKVNSSNPTQRIPFQAPPHIVAVFVRRDAIQHSFLEPLFQWANEVRIYRFAGEGTKGNLAQFLDGGPEANDRDERQVVGRFYATKKRFPDVFLEELKKDLKFVGYEIDDVFVGPPNSVIFEVQGPAGTPALNCLLIRESGVRAVIDQFSMSSGLFRVLALLIHVNAALLNRSATTLLIDDIGEGLDFERSLALIQRVREKAAKSNLQLVISTNDKFVMDSIPLDEWTVLRRVQHRVTVQNYTNSKDLFDRFAFTGLKNFSFFEMNATESVSIDMDEDDEDDEQDESGDPYHA</sequence>
<protein>
    <submittedName>
        <fullName evidence="3">ATP-binding protein</fullName>
    </submittedName>
</protein>
<name>A0A4R5L362_9BURK</name>
<accession>A0A4R5L362</accession>
<dbReference type="InterPro" id="IPR003959">
    <property type="entry name" value="ATPase_AAA_core"/>
</dbReference>
<comment type="caution">
    <text evidence="3">The sequence shown here is derived from an EMBL/GenBank/DDBJ whole genome shotgun (WGS) entry which is preliminary data.</text>
</comment>
<keyword evidence="3" id="KW-0547">Nucleotide-binding</keyword>
<reference evidence="3 4" key="1">
    <citation type="submission" date="2019-03" db="EMBL/GenBank/DDBJ databases">
        <title>Paraburkholderia sp. isolated from native Mimosa gymnas in Guartela State Park, Brazil.</title>
        <authorList>
            <person name="Paulitsch F."/>
            <person name="Hungria M."/>
            <person name="Delamuta J.R.M."/>
            <person name="Ribeiro R.A."/>
            <person name="Dall'Agnol R."/>
            <person name="Silva J.S.B."/>
        </authorList>
    </citation>
    <scope>NUCLEOTIDE SEQUENCE [LARGE SCALE GENOMIC DNA]</scope>
    <source>
        <strain evidence="3 4">CNPSo 3008</strain>
    </source>
</reference>
<feature type="compositionally biased region" description="Acidic residues" evidence="1">
    <location>
        <begin position="437"/>
        <end position="456"/>
    </location>
</feature>
<evidence type="ECO:0000259" key="2">
    <source>
        <dbReference type="Pfam" id="PF13304"/>
    </source>
</evidence>
<evidence type="ECO:0000256" key="1">
    <source>
        <dbReference type="SAM" id="MobiDB-lite"/>
    </source>
</evidence>
<evidence type="ECO:0000313" key="3">
    <source>
        <dbReference type="EMBL" id="TDG02088.1"/>
    </source>
</evidence>
<organism evidence="3 4">
    <name type="scientific">Paraburkholderia guartelaensis</name>
    <dbReference type="NCBI Taxonomy" id="2546446"/>
    <lineage>
        <taxon>Bacteria</taxon>
        <taxon>Pseudomonadati</taxon>
        <taxon>Pseudomonadota</taxon>
        <taxon>Betaproteobacteria</taxon>
        <taxon>Burkholderiales</taxon>
        <taxon>Burkholderiaceae</taxon>
        <taxon>Paraburkholderia</taxon>
    </lineage>
</organism>
<gene>
    <name evidence="3" type="ORF">E1N52_41600</name>
</gene>
<evidence type="ECO:0000313" key="4">
    <source>
        <dbReference type="Proteomes" id="UP000295606"/>
    </source>
</evidence>
<dbReference type="Gene3D" id="3.40.50.300">
    <property type="entry name" value="P-loop containing nucleotide triphosphate hydrolases"/>
    <property type="match status" value="1"/>
</dbReference>
<proteinExistence type="predicted"/>
<feature type="domain" description="ATPase AAA-type core" evidence="2">
    <location>
        <begin position="81"/>
        <end position="378"/>
    </location>
</feature>
<dbReference type="SUPFAM" id="SSF52540">
    <property type="entry name" value="P-loop containing nucleoside triphosphate hydrolases"/>
    <property type="match status" value="1"/>
</dbReference>
<dbReference type="AlphaFoldDB" id="A0A4R5L362"/>